<evidence type="ECO:0000259" key="14">
    <source>
        <dbReference type="SMART" id="SM00478"/>
    </source>
</evidence>
<comment type="catalytic activity">
    <reaction evidence="12">
        <text>Hydrolyzes mismatched double-stranded DNA and polynucleotides, releasing free thymine.</text>
        <dbReference type="EC" id="3.2.2.29"/>
    </reaction>
</comment>
<name>E3GYM9_METFV</name>
<dbReference type="EC" id="4.2.99.18" evidence="13"/>
<keyword evidence="16" id="KW-1185">Reference proteome</keyword>
<evidence type="ECO:0000256" key="12">
    <source>
        <dbReference type="ARBA" id="ARBA00052915"/>
    </source>
</evidence>
<dbReference type="GO" id="GO:0141016">
    <property type="term" value="F:G/T mismatch-specific thymine-DNA glycosylase activity"/>
    <property type="evidence" value="ECO:0007669"/>
    <property type="project" value="UniProtKB-EC"/>
</dbReference>
<reference evidence="15 16" key="1">
    <citation type="journal article" date="2010" name="Stand. Genomic Sci.">
        <title>Complete genome sequence of Methanothermus fervidus type strain (V24S).</title>
        <authorList>
            <person name="Anderson I."/>
            <person name="Djao O.D."/>
            <person name="Misra M."/>
            <person name="Chertkov O."/>
            <person name="Nolan M."/>
            <person name="Lucas S."/>
            <person name="Lapidus A."/>
            <person name="Del Rio T.G."/>
            <person name="Tice H."/>
            <person name="Cheng J.F."/>
            <person name="Tapia R."/>
            <person name="Han C."/>
            <person name="Goodwin L."/>
            <person name="Pitluck S."/>
            <person name="Liolios K."/>
            <person name="Ivanova N."/>
            <person name="Mavromatis K."/>
            <person name="Mikhailova N."/>
            <person name="Pati A."/>
            <person name="Brambilla E."/>
            <person name="Chen A."/>
            <person name="Palaniappan K."/>
            <person name="Land M."/>
            <person name="Hauser L."/>
            <person name="Chang Y.J."/>
            <person name="Jeffries C.D."/>
            <person name="Sikorski J."/>
            <person name="Spring S."/>
            <person name="Rohde M."/>
            <person name="Eichinger K."/>
            <person name="Huber H."/>
            <person name="Wirth R."/>
            <person name="Goker M."/>
            <person name="Detter J.C."/>
            <person name="Woyke T."/>
            <person name="Bristow J."/>
            <person name="Eisen J.A."/>
            <person name="Markowitz V."/>
            <person name="Hugenholtz P."/>
            <person name="Klenk H.P."/>
            <person name="Kyrpides N.C."/>
        </authorList>
    </citation>
    <scope>NUCLEOTIDE SEQUENCE [LARGE SCALE GENOMIC DNA]</scope>
    <source>
        <strain evidence="16">ATCC 43054 / DSM 2088 / JCM 10308 / V24 S</strain>
    </source>
</reference>
<dbReference type="EMBL" id="CP002278">
    <property type="protein sequence ID" value="ADP77411.1"/>
    <property type="molecule type" value="Genomic_DNA"/>
</dbReference>
<gene>
    <name evidence="13" type="primary">nth</name>
    <name evidence="15" type="ordered locus">Mfer_0612</name>
</gene>
<accession>E3GYM9</accession>
<dbReference type="OrthoDB" id="84708at2157"/>
<dbReference type="InterPro" id="IPR011257">
    <property type="entry name" value="DNA_glycosylase"/>
</dbReference>
<comment type="function">
    <text evidence="13">DNA repair enzyme that has both DNA N-glycosylase activity and AP-lyase activity. The DNA N-glycosylase activity releases various damaged pyrimidines from DNA by cleaving the N-glycosidic bond, leaving an AP (apurinic/apyrimidinic) site. The AP-lyase activity cleaves the phosphodiester bond 3' to the AP site by a beta-elimination, leaving a 3'-terminal unsaturated sugar and a product with a terminal 5'-phosphate.</text>
</comment>
<dbReference type="GO" id="GO:0051539">
    <property type="term" value="F:4 iron, 4 sulfur cluster binding"/>
    <property type="evidence" value="ECO:0007669"/>
    <property type="project" value="UniProtKB-KW"/>
</dbReference>
<comment type="catalytic activity">
    <reaction evidence="13">
        <text>2'-deoxyribonucleotide-(2'-deoxyribose 5'-phosphate)-2'-deoxyribonucleotide-DNA = a 3'-end 2'-deoxyribonucleotide-(2,3-dehydro-2,3-deoxyribose 5'-phosphate)-DNA + a 5'-end 5'-phospho-2'-deoxyribonucleoside-DNA + H(+)</text>
        <dbReference type="Rhea" id="RHEA:66592"/>
        <dbReference type="Rhea" id="RHEA-COMP:13180"/>
        <dbReference type="Rhea" id="RHEA-COMP:16897"/>
        <dbReference type="Rhea" id="RHEA-COMP:17067"/>
        <dbReference type="ChEBI" id="CHEBI:15378"/>
        <dbReference type="ChEBI" id="CHEBI:136412"/>
        <dbReference type="ChEBI" id="CHEBI:157695"/>
        <dbReference type="ChEBI" id="CHEBI:167181"/>
        <dbReference type="EC" id="4.2.99.18"/>
    </reaction>
</comment>
<evidence type="ECO:0000256" key="3">
    <source>
        <dbReference type="ARBA" id="ARBA00022723"/>
    </source>
</evidence>
<keyword evidence="3" id="KW-0479">Metal-binding</keyword>
<dbReference type="InterPro" id="IPR000445">
    <property type="entry name" value="HhH_motif"/>
</dbReference>
<keyword evidence="10 13" id="KW-0456">Lyase</keyword>
<dbReference type="GO" id="GO:0140078">
    <property type="term" value="F:class I DNA-(apurinic or apyrimidinic site) endonuclease activity"/>
    <property type="evidence" value="ECO:0007669"/>
    <property type="project" value="UniProtKB-EC"/>
</dbReference>
<dbReference type="KEGG" id="mfv:Mfer_0612"/>
<dbReference type="InterPro" id="IPR004036">
    <property type="entry name" value="Endonuclease-III-like_CS2"/>
</dbReference>
<dbReference type="PANTHER" id="PTHR43286">
    <property type="entry name" value="ENDONUCLEASE III-LIKE PROTEIN 1"/>
    <property type="match status" value="1"/>
</dbReference>
<evidence type="ECO:0000313" key="16">
    <source>
        <dbReference type="Proteomes" id="UP000002315"/>
    </source>
</evidence>
<dbReference type="InterPro" id="IPR023170">
    <property type="entry name" value="HhH_base_excis_C"/>
</dbReference>
<evidence type="ECO:0000256" key="1">
    <source>
        <dbReference type="ARBA" id="ARBA00008343"/>
    </source>
</evidence>
<dbReference type="Proteomes" id="UP000002315">
    <property type="component" value="Chromosome"/>
</dbReference>
<dbReference type="PIRSF" id="PIRSF001435">
    <property type="entry name" value="Nth"/>
    <property type="match status" value="1"/>
</dbReference>
<comment type="cofactor">
    <cofactor evidence="13">
        <name>[4Fe-4S] cluster</name>
        <dbReference type="ChEBI" id="CHEBI:49883"/>
    </cofactor>
    <text evidence="13">Binds 1 [4Fe-4S] cluster.</text>
</comment>
<dbReference type="PANTHER" id="PTHR43286:SF1">
    <property type="entry name" value="ENDONUCLEASE III-LIKE PROTEIN 1"/>
    <property type="match status" value="1"/>
</dbReference>
<dbReference type="GO" id="GO:0003677">
    <property type="term" value="F:DNA binding"/>
    <property type="evidence" value="ECO:0007669"/>
    <property type="project" value="UniProtKB-UniRule"/>
</dbReference>
<keyword evidence="15" id="KW-0255">Endonuclease</keyword>
<dbReference type="HAMAP" id="MF_00942">
    <property type="entry name" value="Nth"/>
    <property type="match status" value="1"/>
</dbReference>
<protein>
    <recommendedName>
        <fullName evidence="13">Endonuclease III</fullName>
        <ecNumber evidence="13">4.2.99.18</ecNumber>
    </recommendedName>
    <alternativeName>
        <fullName evidence="13">DNA-(apurinic or apyrimidinic site) lyase</fullName>
    </alternativeName>
</protein>
<dbReference type="FunFam" id="1.10.1670.10:FF:000001">
    <property type="entry name" value="Endonuclease III"/>
    <property type="match status" value="1"/>
</dbReference>
<organism evidence="15 16">
    <name type="scientific">Methanothermus fervidus (strain ATCC 43054 / DSM 2088 / JCM 10308 / V24 S)</name>
    <dbReference type="NCBI Taxonomy" id="523846"/>
    <lineage>
        <taxon>Archaea</taxon>
        <taxon>Methanobacteriati</taxon>
        <taxon>Methanobacteriota</taxon>
        <taxon>Methanomada group</taxon>
        <taxon>Methanobacteria</taxon>
        <taxon>Methanobacteriales</taxon>
        <taxon>Methanothermaceae</taxon>
        <taxon>Methanothermus</taxon>
    </lineage>
</organism>
<dbReference type="GO" id="GO:0006289">
    <property type="term" value="P:nucleotide-excision repair"/>
    <property type="evidence" value="ECO:0007669"/>
    <property type="project" value="TreeGrafter"/>
</dbReference>
<dbReference type="InterPro" id="IPR005759">
    <property type="entry name" value="Nth"/>
</dbReference>
<dbReference type="FunFam" id="1.10.340.30:FF:000001">
    <property type="entry name" value="Endonuclease III"/>
    <property type="match status" value="1"/>
</dbReference>
<dbReference type="InterPro" id="IPR003651">
    <property type="entry name" value="Endonuclease3_FeS-loop_motif"/>
</dbReference>
<sequence>MKNKKMITIILKKLKELYPEKIKQRDPYKVLIETILSQRTKDENTKKASKKLFSKYDTIEKIANAQEKDLEKLIKCVGFYRVKAKRIKKISKILINKYDGKVPKNLKELLKLPGVGRKTANCVLVYGFNEDAIPVDTHVHRVANRIGLVNTKTPEETEKTLRKIIPRDYWKEVNKLFVEFGKNICKPTNPKHEKCPIKKFCKYVENLEV</sequence>
<evidence type="ECO:0000256" key="11">
    <source>
        <dbReference type="ARBA" id="ARBA00023295"/>
    </source>
</evidence>
<dbReference type="GO" id="GO:0006285">
    <property type="term" value="P:base-excision repair, AP site formation"/>
    <property type="evidence" value="ECO:0007669"/>
    <property type="project" value="TreeGrafter"/>
</dbReference>
<keyword evidence="11 13" id="KW-0326">Glycosidase</keyword>
<dbReference type="PROSITE" id="PS01155">
    <property type="entry name" value="ENDONUCLEASE_III_2"/>
    <property type="match status" value="1"/>
</dbReference>
<keyword evidence="6" id="KW-0408">Iron</keyword>
<feature type="domain" description="HhH-GPD" evidence="14">
    <location>
        <begin position="36"/>
        <end position="183"/>
    </location>
</feature>
<evidence type="ECO:0000256" key="13">
    <source>
        <dbReference type="HAMAP-Rule" id="MF_00942"/>
    </source>
</evidence>
<dbReference type="SMART" id="SM00478">
    <property type="entry name" value="ENDO3c"/>
    <property type="match status" value="1"/>
</dbReference>
<keyword evidence="15" id="KW-0540">Nuclease</keyword>
<dbReference type="HOGENOM" id="CLU_012862_3_4_2"/>
<dbReference type="GO" id="GO:0046872">
    <property type="term" value="F:metal ion binding"/>
    <property type="evidence" value="ECO:0007669"/>
    <property type="project" value="UniProtKB-KW"/>
</dbReference>
<evidence type="ECO:0000256" key="2">
    <source>
        <dbReference type="ARBA" id="ARBA00022485"/>
    </source>
</evidence>
<evidence type="ECO:0000256" key="8">
    <source>
        <dbReference type="ARBA" id="ARBA00023125"/>
    </source>
</evidence>
<dbReference type="Pfam" id="PF00730">
    <property type="entry name" value="HhH-GPD"/>
    <property type="match status" value="1"/>
</dbReference>
<dbReference type="Gene3D" id="1.10.1670.10">
    <property type="entry name" value="Helix-hairpin-Helix base-excision DNA repair enzymes (C-terminal)"/>
    <property type="match status" value="1"/>
</dbReference>
<dbReference type="AlphaFoldDB" id="E3GYM9"/>
<keyword evidence="7" id="KW-0411">Iron-sulfur</keyword>
<keyword evidence="8 13" id="KW-0238">DNA-binding</keyword>
<keyword evidence="4 13" id="KW-0227">DNA damage</keyword>
<dbReference type="InterPro" id="IPR003265">
    <property type="entry name" value="HhH-GPD_domain"/>
</dbReference>
<keyword evidence="2" id="KW-0004">4Fe-4S</keyword>
<dbReference type="NCBIfam" id="TIGR01083">
    <property type="entry name" value="nth"/>
    <property type="match status" value="1"/>
</dbReference>
<dbReference type="Gene3D" id="1.10.340.30">
    <property type="entry name" value="Hypothetical protein, domain 2"/>
    <property type="match status" value="1"/>
</dbReference>
<comment type="caution">
    <text evidence="13">Lacks conserved residue(s) required for the propagation of feature annotation.</text>
</comment>
<dbReference type="GO" id="GO:0000703">
    <property type="term" value="F:oxidized pyrimidine nucleobase lesion DNA N-glycosylase activity"/>
    <property type="evidence" value="ECO:0007669"/>
    <property type="project" value="TreeGrafter"/>
</dbReference>
<dbReference type="SMART" id="SM00525">
    <property type="entry name" value="FES"/>
    <property type="match status" value="1"/>
</dbReference>
<keyword evidence="5 13" id="KW-0378">Hydrolase</keyword>
<dbReference type="CDD" id="cd00056">
    <property type="entry name" value="ENDO3c"/>
    <property type="match status" value="1"/>
</dbReference>
<dbReference type="STRING" id="523846.Mfer_0612"/>
<keyword evidence="9 13" id="KW-0234">DNA repair</keyword>
<evidence type="ECO:0000256" key="9">
    <source>
        <dbReference type="ARBA" id="ARBA00023204"/>
    </source>
</evidence>
<evidence type="ECO:0000256" key="7">
    <source>
        <dbReference type="ARBA" id="ARBA00023014"/>
    </source>
</evidence>
<evidence type="ECO:0000256" key="4">
    <source>
        <dbReference type="ARBA" id="ARBA00022763"/>
    </source>
</evidence>
<proteinExistence type="inferred from homology"/>
<dbReference type="Pfam" id="PF00633">
    <property type="entry name" value="HHH"/>
    <property type="match status" value="1"/>
</dbReference>
<evidence type="ECO:0000256" key="5">
    <source>
        <dbReference type="ARBA" id="ARBA00022801"/>
    </source>
</evidence>
<evidence type="ECO:0000313" key="15">
    <source>
        <dbReference type="EMBL" id="ADP77411.1"/>
    </source>
</evidence>
<dbReference type="SUPFAM" id="SSF48150">
    <property type="entry name" value="DNA-glycosylase"/>
    <property type="match status" value="1"/>
</dbReference>
<evidence type="ECO:0000256" key="6">
    <source>
        <dbReference type="ARBA" id="ARBA00023004"/>
    </source>
</evidence>
<comment type="similarity">
    <text evidence="1 13">Belongs to the Nth/MutY family.</text>
</comment>
<evidence type="ECO:0000256" key="10">
    <source>
        <dbReference type="ARBA" id="ARBA00023239"/>
    </source>
</evidence>